<feature type="domain" description="Outer membrane protein beta-barrel" evidence="3">
    <location>
        <begin position="7"/>
        <end position="212"/>
    </location>
</feature>
<organism evidence="4 5">
    <name type="scientific">Elusimicrobium minutum (strain Pei191)</name>
    <dbReference type="NCBI Taxonomy" id="445932"/>
    <lineage>
        <taxon>Bacteria</taxon>
        <taxon>Pseudomonadati</taxon>
        <taxon>Elusimicrobiota</taxon>
        <taxon>Elusimicrobia</taxon>
        <taxon>Elusimicrobiales</taxon>
        <taxon>Elusimicrobiaceae</taxon>
        <taxon>Elusimicrobium</taxon>
    </lineage>
</organism>
<keyword evidence="1 2" id="KW-0732">Signal</keyword>
<dbReference type="InterPro" id="IPR027385">
    <property type="entry name" value="Beta-barrel_OMP"/>
</dbReference>
<dbReference type="Gene3D" id="2.40.160.20">
    <property type="match status" value="1"/>
</dbReference>
<evidence type="ECO:0000313" key="5">
    <source>
        <dbReference type="Proteomes" id="UP000001029"/>
    </source>
</evidence>
<sequence>MKKIIAVLFVGMLISTSAFANEFGFGFKLGATQKKTNIDKFKDSIQPYMRSTDLTENNFVYGLEGFYEYSLNNDASIGVKLGFEGISKDELEGVSLSNLKYDVEITSSVLPLTVYYKYNLNEKFNVWGGAGVSMVFAKLKDGMESYKENKVFPHINAGVEWRISQMMGLGFDARYSFSSKIDKWDGTTFYATASEKVMLDLDGINAGLTLRFYF</sequence>
<dbReference type="KEGG" id="emi:Emin_0822"/>
<dbReference type="RefSeq" id="WP_012414992.1">
    <property type="nucleotide sequence ID" value="NC_010644.1"/>
</dbReference>
<keyword evidence="5" id="KW-1185">Reference proteome</keyword>
<dbReference type="AlphaFoldDB" id="B2KCY1"/>
<feature type="chain" id="PRO_5002779813" evidence="2">
    <location>
        <begin position="21"/>
        <end position="214"/>
    </location>
</feature>
<evidence type="ECO:0000313" key="4">
    <source>
        <dbReference type="EMBL" id="ACC98377.1"/>
    </source>
</evidence>
<dbReference type="OrthoDB" id="978645at2"/>
<dbReference type="Proteomes" id="UP000001029">
    <property type="component" value="Chromosome"/>
</dbReference>
<dbReference type="Pfam" id="PF13505">
    <property type="entry name" value="OMP_b-brl"/>
    <property type="match status" value="1"/>
</dbReference>
<protein>
    <submittedName>
        <fullName evidence="4">Outer membrane protein</fullName>
    </submittedName>
</protein>
<name>B2KCY1_ELUMP</name>
<gene>
    <name evidence="4" type="ordered locus">Emin_0822</name>
</gene>
<dbReference type="InterPro" id="IPR011250">
    <property type="entry name" value="OMP/PagP_B-barrel"/>
</dbReference>
<evidence type="ECO:0000256" key="2">
    <source>
        <dbReference type="SAM" id="SignalP"/>
    </source>
</evidence>
<feature type="signal peptide" evidence="2">
    <location>
        <begin position="1"/>
        <end position="20"/>
    </location>
</feature>
<dbReference type="SUPFAM" id="SSF56925">
    <property type="entry name" value="OMPA-like"/>
    <property type="match status" value="1"/>
</dbReference>
<accession>B2KCY1</accession>
<evidence type="ECO:0000256" key="1">
    <source>
        <dbReference type="ARBA" id="ARBA00022729"/>
    </source>
</evidence>
<reference evidence="4 5" key="1">
    <citation type="journal article" date="2009" name="Appl. Environ. Microbiol.">
        <title>Genomic analysis of 'Elusimicrobium minutum,' the first cultivated representative of the phylum 'Elusimicrobia' (formerly termite group 1).</title>
        <authorList>
            <person name="Herlemann D.P.R."/>
            <person name="Geissinger O."/>
            <person name="Ikeda-Ohtsubo W."/>
            <person name="Kunin V."/>
            <person name="Sun H."/>
            <person name="Lapidus A."/>
            <person name="Hugenholtz P."/>
            <person name="Brune A."/>
        </authorList>
    </citation>
    <scope>NUCLEOTIDE SEQUENCE [LARGE SCALE GENOMIC DNA]</scope>
    <source>
        <strain evidence="4 5">Pei191</strain>
    </source>
</reference>
<dbReference type="HOGENOM" id="CLU_1376279_0_0_0"/>
<dbReference type="EMBL" id="CP001055">
    <property type="protein sequence ID" value="ACC98377.1"/>
    <property type="molecule type" value="Genomic_DNA"/>
</dbReference>
<evidence type="ECO:0000259" key="3">
    <source>
        <dbReference type="Pfam" id="PF13505"/>
    </source>
</evidence>
<proteinExistence type="predicted"/>